<feature type="non-terminal residue" evidence="1">
    <location>
        <position position="1"/>
    </location>
</feature>
<name>A0A6A4IFD7_9AGAR</name>
<dbReference type="Proteomes" id="UP000799118">
    <property type="component" value="Unassembled WGS sequence"/>
</dbReference>
<dbReference type="AlphaFoldDB" id="A0A6A4IFD7"/>
<evidence type="ECO:0000313" key="1">
    <source>
        <dbReference type="EMBL" id="KAE9407514.1"/>
    </source>
</evidence>
<dbReference type="OrthoDB" id="3240817at2759"/>
<evidence type="ECO:0000313" key="2">
    <source>
        <dbReference type="Proteomes" id="UP000799118"/>
    </source>
</evidence>
<accession>A0A6A4IFD7</accession>
<protein>
    <recommendedName>
        <fullName evidence="3">Reverse transcriptase zinc-binding domain-containing protein</fullName>
    </recommendedName>
</protein>
<dbReference type="EMBL" id="ML769395">
    <property type="protein sequence ID" value="KAE9407514.1"/>
    <property type="molecule type" value="Genomic_DNA"/>
</dbReference>
<evidence type="ECO:0008006" key="3">
    <source>
        <dbReference type="Google" id="ProtNLM"/>
    </source>
</evidence>
<sequence>QLNLLLPHPTLHYPAPSRPPKHRSSQQARGALAQQLYLSIFGHSAYSSLPFFHQFVKKSEKARKVAHAVLHVESMIGALPVHEGKILYMGCIDPHLIYGSEVAIDASKALMDQFVNVQLAFFRRLLGLSKTSIRVAIYTETGIIPLQFRWLNLPLRALAYFLSRPTNTFVRAALNESIDLDSAGKKSWFKGLKDVINTLCPHYELPDNTTLCSASDSTVLGDFNKAIQTAVTTWISDELNRVSKRSYLLQIRQEPQENGRLKYHISCSSAKPVSCQSSQSIQLMLWSALDEIQNPRHRKALTRLITGDHSLAVVRLTWSDNHRLQVPHEQRLCRFCTQEVEAPEHALLQCPHQALVDLRASFWRDFKSLHPQGLTYTTVMDQPTYVAYLASCRPTFAVLAKWVFEVLKIYDGTPLLIPREFLRDSRSR</sequence>
<organism evidence="1 2">
    <name type="scientific">Gymnopus androsaceus JB14</name>
    <dbReference type="NCBI Taxonomy" id="1447944"/>
    <lineage>
        <taxon>Eukaryota</taxon>
        <taxon>Fungi</taxon>
        <taxon>Dikarya</taxon>
        <taxon>Basidiomycota</taxon>
        <taxon>Agaricomycotina</taxon>
        <taxon>Agaricomycetes</taxon>
        <taxon>Agaricomycetidae</taxon>
        <taxon>Agaricales</taxon>
        <taxon>Marasmiineae</taxon>
        <taxon>Omphalotaceae</taxon>
        <taxon>Gymnopus</taxon>
    </lineage>
</organism>
<keyword evidence="2" id="KW-1185">Reference proteome</keyword>
<gene>
    <name evidence="1" type="ORF">BT96DRAFT_809289</name>
</gene>
<reference evidence="1" key="1">
    <citation type="journal article" date="2019" name="Environ. Microbiol.">
        <title>Fungal ecological strategies reflected in gene transcription - a case study of two litter decomposers.</title>
        <authorList>
            <person name="Barbi F."/>
            <person name="Kohler A."/>
            <person name="Barry K."/>
            <person name="Baskaran P."/>
            <person name="Daum C."/>
            <person name="Fauchery L."/>
            <person name="Ihrmark K."/>
            <person name="Kuo A."/>
            <person name="LaButti K."/>
            <person name="Lipzen A."/>
            <person name="Morin E."/>
            <person name="Grigoriev I.V."/>
            <person name="Henrissat B."/>
            <person name="Lindahl B."/>
            <person name="Martin F."/>
        </authorList>
    </citation>
    <scope>NUCLEOTIDE SEQUENCE</scope>
    <source>
        <strain evidence="1">JB14</strain>
    </source>
</reference>
<proteinExistence type="predicted"/>